<keyword evidence="3" id="KW-1185">Reference proteome</keyword>
<protein>
    <recommendedName>
        <fullName evidence="4">F-box domain-containing protein</fullName>
    </recommendedName>
</protein>
<feature type="compositionally biased region" description="Polar residues" evidence="1">
    <location>
        <begin position="558"/>
        <end position="569"/>
    </location>
</feature>
<dbReference type="EMBL" id="JAVHJL010000009">
    <property type="protein sequence ID" value="KAK6497661.1"/>
    <property type="molecule type" value="Genomic_DNA"/>
</dbReference>
<proteinExistence type="predicted"/>
<reference evidence="2 3" key="1">
    <citation type="submission" date="2023-08" db="EMBL/GenBank/DDBJ databases">
        <authorList>
            <person name="Palmer J.M."/>
        </authorList>
    </citation>
    <scope>NUCLEOTIDE SEQUENCE [LARGE SCALE GENOMIC DNA]</scope>
    <source>
        <strain evidence="2 3">TWF481</strain>
    </source>
</reference>
<comment type="caution">
    <text evidence="2">The sequence shown here is derived from an EMBL/GenBank/DDBJ whole genome shotgun (WGS) entry which is preliminary data.</text>
</comment>
<gene>
    <name evidence="2" type="ORF">TWF481_012066</name>
</gene>
<evidence type="ECO:0000256" key="1">
    <source>
        <dbReference type="SAM" id="MobiDB-lite"/>
    </source>
</evidence>
<evidence type="ECO:0000313" key="2">
    <source>
        <dbReference type="EMBL" id="KAK6497661.1"/>
    </source>
</evidence>
<name>A0AAV9VXE9_9PEZI</name>
<dbReference type="Proteomes" id="UP001370758">
    <property type="component" value="Unassembled WGS sequence"/>
</dbReference>
<dbReference type="AlphaFoldDB" id="A0AAV9VXE9"/>
<sequence length="929" mass="104848">MDPQKTTTPRSILSFPNEILASIFSTTTLSNTDLNSAQLTCRLFRDNIHPSITAQRHYIFRVDAVSRPTWKLIRHLINYPELNSGAQIVSITVEWSRRTVRDRSTWTANWVWTQDEQAKLRALFRDTCVLTPNTQRNILAGKNSESLLPLLLSFTPNLKSLDLGEIDQYVIDAEHSSFVEGLEALGVHWETSCLVNQRAEEEYFTVQSKYSPTRRTMLFFFENVYQLGSSVLVKDPQRLPVGLRNLKCFRASSNGTLNEWLIPPILAFPSIERIEVFKLAGTSYRAGRIPIYDPVTKLDSTVRYLMLDTSAFSSPLSEHLLYSIANMTANLVWVKIDKKARGPRKGIKQDEEKIARAFLECNKATLHPSEIFIKGGGFNDAGEYDEDAERHRMVQEKQRLFEQARSGGWVLKPRPSPFTALKPLLIPYIIPYLTRADVFNLMLSCKALKDVCHQSIWSTFSFSADENKPPFQSLRGFSLGRLAKTFEIYGTEDIKYLEKLEIGSGIFDPRAPRYGARDNSERVVFAKFWDGFLNGSTPALKLIHLLLGHSSAYPATYSGSDSDTISNPPDESETTPPTPCQEALSMIKQYSSALPPNKISLQVSIYIHEDSHTLFTSCDLTKLTYLNLISPEYQYNDEIPETLDALVNLMSALVPSPPLSTQQKHPLKTLKLRGPKLDLIDIAPEPSPTAEERENIKNKTEILQTLIFGLTGLTEMSVKDYNFDTSFLLLPPPTVTNLSYSGKLRPSAWWEKFSNHHFSGVEYLNLEFQPEHWGFEPLPPLGNIKISSLKYFNADTICKNPPSYPQDLLDLLVGNNPSLSPKCLQTIVETKVDQLNRDISLNISNIVGLCGGELKKMLEGEVEGVTKNLVDKMILERQEGGGTGDIDGEVRNIMDMAVEHTAGEFEREIVGVFAERCREIVRKNLGRDE</sequence>
<accession>A0AAV9VXE9</accession>
<feature type="region of interest" description="Disordered" evidence="1">
    <location>
        <begin position="558"/>
        <end position="580"/>
    </location>
</feature>
<evidence type="ECO:0008006" key="4">
    <source>
        <dbReference type="Google" id="ProtNLM"/>
    </source>
</evidence>
<organism evidence="2 3">
    <name type="scientific">Arthrobotrys musiformis</name>
    <dbReference type="NCBI Taxonomy" id="47236"/>
    <lineage>
        <taxon>Eukaryota</taxon>
        <taxon>Fungi</taxon>
        <taxon>Dikarya</taxon>
        <taxon>Ascomycota</taxon>
        <taxon>Pezizomycotina</taxon>
        <taxon>Orbiliomycetes</taxon>
        <taxon>Orbiliales</taxon>
        <taxon>Orbiliaceae</taxon>
        <taxon>Arthrobotrys</taxon>
    </lineage>
</organism>
<evidence type="ECO:0000313" key="3">
    <source>
        <dbReference type="Proteomes" id="UP001370758"/>
    </source>
</evidence>